<dbReference type="STRING" id="1396826.PHA8399_02310"/>
<dbReference type="RefSeq" id="WP_058286283.1">
    <property type="nucleotide sequence ID" value="NZ_CP081044.1"/>
</dbReference>
<feature type="signal peptide" evidence="1">
    <location>
        <begin position="1"/>
        <end position="20"/>
    </location>
</feature>
<evidence type="ECO:0008006" key="4">
    <source>
        <dbReference type="Google" id="ProtNLM"/>
    </source>
</evidence>
<dbReference type="PROSITE" id="PS51257">
    <property type="entry name" value="PROKAR_LIPOPROTEIN"/>
    <property type="match status" value="1"/>
</dbReference>
<accession>A0A0P1HQI4</accession>
<evidence type="ECO:0000256" key="1">
    <source>
        <dbReference type="SAM" id="SignalP"/>
    </source>
</evidence>
<keyword evidence="1" id="KW-0732">Signal</keyword>
<protein>
    <recommendedName>
        <fullName evidence="4">Lipoprotein</fullName>
    </recommendedName>
</protein>
<evidence type="ECO:0000313" key="3">
    <source>
        <dbReference type="Proteomes" id="UP000051326"/>
    </source>
</evidence>
<evidence type="ECO:0000313" key="2">
    <source>
        <dbReference type="EMBL" id="CUI00184.1"/>
    </source>
</evidence>
<name>A0A0P1HQI4_9RHOB</name>
<dbReference type="EMBL" id="CYSR01000022">
    <property type="protein sequence ID" value="CUI00184.1"/>
    <property type="molecule type" value="Genomic_DNA"/>
</dbReference>
<feature type="chain" id="PRO_5006064519" description="Lipoprotein" evidence="1">
    <location>
        <begin position="21"/>
        <end position="101"/>
    </location>
</feature>
<dbReference type="Proteomes" id="UP000051326">
    <property type="component" value="Unassembled WGS sequence"/>
</dbReference>
<sequence length="101" mass="10513">MTSIRTAFLLAAAAAVSACATGADKSSDGHFGDGSSSTLSNMTAGIWVDPNGCEHWIIDDGLEGYADLRRTPDGKPVCNSNLPRNVATGPFKNGSTLWDPI</sequence>
<gene>
    <name evidence="2" type="ORF">PHA8399_02310</name>
</gene>
<dbReference type="AlphaFoldDB" id="A0A0P1HQI4"/>
<reference evidence="2 3" key="1">
    <citation type="submission" date="2015-09" db="EMBL/GenBank/DDBJ databases">
        <authorList>
            <consortium name="Swine Surveillance"/>
        </authorList>
    </citation>
    <scope>NUCLEOTIDE SEQUENCE [LARGE SCALE GENOMIC DNA]</scope>
    <source>
        <strain evidence="2 3">CECT 8399</strain>
    </source>
</reference>
<organism evidence="2 3">
    <name type="scientific">Leisingera aquaemixtae</name>
    <dbReference type="NCBI Taxonomy" id="1396826"/>
    <lineage>
        <taxon>Bacteria</taxon>
        <taxon>Pseudomonadati</taxon>
        <taxon>Pseudomonadota</taxon>
        <taxon>Alphaproteobacteria</taxon>
        <taxon>Rhodobacterales</taxon>
        <taxon>Roseobacteraceae</taxon>
        <taxon>Leisingera</taxon>
    </lineage>
</organism>
<proteinExistence type="predicted"/>